<dbReference type="Pfam" id="PF00172">
    <property type="entry name" value="Zn_clus"/>
    <property type="match status" value="1"/>
</dbReference>
<comment type="caution">
    <text evidence="6">The sequence shown here is derived from an EMBL/GenBank/DDBJ whole genome shotgun (WGS) entry which is preliminary data.</text>
</comment>
<feature type="compositionally biased region" description="Acidic residues" evidence="4">
    <location>
        <begin position="92"/>
        <end position="101"/>
    </location>
</feature>
<dbReference type="GO" id="GO:0000981">
    <property type="term" value="F:DNA-binding transcription factor activity, RNA polymerase II-specific"/>
    <property type="evidence" value="ECO:0007669"/>
    <property type="project" value="InterPro"/>
</dbReference>
<feature type="compositionally biased region" description="Low complexity" evidence="4">
    <location>
        <begin position="69"/>
        <end position="81"/>
    </location>
</feature>
<feature type="compositionally biased region" description="Pro residues" evidence="4">
    <location>
        <begin position="106"/>
        <end position="121"/>
    </location>
</feature>
<dbReference type="PANTHER" id="PTHR31001:SF84">
    <property type="entry name" value="FUNGAL SPECIFIC TRANSCRIPTION FACTOR"/>
    <property type="match status" value="1"/>
</dbReference>
<organism evidence="6 7">
    <name type="scientific">Drechmeria coniospora</name>
    <name type="common">Nematophagous fungus</name>
    <name type="synonym">Meria coniospora</name>
    <dbReference type="NCBI Taxonomy" id="98403"/>
    <lineage>
        <taxon>Eukaryota</taxon>
        <taxon>Fungi</taxon>
        <taxon>Dikarya</taxon>
        <taxon>Ascomycota</taxon>
        <taxon>Pezizomycotina</taxon>
        <taxon>Sordariomycetes</taxon>
        <taxon>Hypocreomycetidae</taxon>
        <taxon>Hypocreales</taxon>
        <taxon>Ophiocordycipitaceae</taxon>
        <taxon>Drechmeria</taxon>
    </lineage>
</organism>
<reference evidence="6 7" key="1">
    <citation type="journal article" date="2016" name="Sci. Rep.">
        <title>Insights into Adaptations to a Near-Obligate Nematode Endoparasitic Lifestyle from the Finished Genome of Drechmeria coniospora.</title>
        <authorList>
            <person name="Zhang L."/>
            <person name="Zhou Z."/>
            <person name="Guo Q."/>
            <person name="Fokkens L."/>
            <person name="Miskei M."/>
            <person name="Pocsi I."/>
            <person name="Zhang W."/>
            <person name="Chen M."/>
            <person name="Wang L."/>
            <person name="Sun Y."/>
            <person name="Donzelli B.G."/>
            <person name="Gibson D.M."/>
            <person name="Nelson D.R."/>
            <person name="Luo J.G."/>
            <person name="Rep M."/>
            <person name="Liu H."/>
            <person name="Yang S."/>
            <person name="Wang J."/>
            <person name="Krasnoff S.B."/>
            <person name="Xu Y."/>
            <person name="Molnar I."/>
            <person name="Lin M."/>
        </authorList>
    </citation>
    <scope>NUCLEOTIDE SEQUENCE [LARGE SCALE GENOMIC DNA]</scope>
    <source>
        <strain evidence="6 7">ARSEF 6962</strain>
    </source>
</reference>
<dbReference type="Pfam" id="PF04082">
    <property type="entry name" value="Fungal_trans"/>
    <property type="match status" value="1"/>
</dbReference>
<dbReference type="Proteomes" id="UP000076580">
    <property type="component" value="Chromosome 01"/>
</dbReference>
<dbReference type="GO" id="GO:0008270">
    <property type="term" value="F:zinc ion binding"/>
    <property type="evidence" value="ECO:0007669"/>
    <property type="project" value="InterPro"/>
</dbReference>
<dbReference type="CDD" id="cd12148">
    <property type="entry name" value="fungal_TF_MHR"/>
    <property type="match status" value="1"/>
</dbReference>
<dbReference type="PROSITE" id="PS50048">
    <property type="entry name" value="ZN2_CY6_FUNGAL_2"/>
    <property type="match status" value="1"/>
</dbReference>
<gene>
    <name evidence="6" type="ORF">DCS_01905</name>
</gene>
<comment type="subcellular location">
    <subcellularLocation>
        <location evidence="1">Nucleus</location>
    </subcellularLocation>
</comment>
<keyword evidence="3" id="KW-0539">Nucleus</keyword>
<dbReference type="STRING" id="98403.A0A151GUJ1"/>
<keyword evidence="7" id="KW-1185">Reference proteome</keyword>
<dbReference type="GeneID" id="63714548"/>
<dbReference type="InParanoid" id="A0A151GUJ1"/>
<proteinExistence type="predicted"/>
<dbReference type="CDD" id="cd00067">
    <property type="entry name" value="GAL4"/>
    <property type="match status" value="1"/>
</dbReference>
<keyword evidence="2" id="KW-0479">Metal-binding</keyword>
<dbReference type="InterPro" id="IPR001138">
    <property type="entry name" value="Zn2Cys6_DnaBD"/>
</dbReference>
<dbReference type="SMART" id="SM00906">
    <property type="entry name" value="Fungal_trans"/>
    <property type="match status" value="1"/>
</dbReference>
<protein>
    <submittedName>
        <fullName evidence="6">Fungal specific transcription factor</fullName>
    </submittedName>
</protein>
<dbReference type="GO" id="GO:0006351">
    <property type="term" value="P:DNA-templated transcription"/>
    <property type="evidence" value="ECO:0007669"/>
    <property type="project" value="InterPro"/>
</dbReference>
<sequence length="837" mass="93217">MYHYGGDCGAAHGVLLDGILAGTPRRHLLHLPSQPRAASAARALPFSPLPWYLQVMVLAVLGSARKAPNAASSACSPPSSRRPARVVHESHDDDDDDDDDGYPSQFPSPPLPGLAALPPSPVIPLAMVDRDGEEGRQSRTACTECQRRKQKCNREWPCDHCRKRKVADKCRFPQSKAAADKAAVDVVGRKRHHRHHDPLAASRDTNPWDDDDGRFEALGYSPSHLFSGLNAAERRARPTVKLQKECLMGARSCPQLERALKVLPPRPYTDMLVQNFVNKVNYHYYMVYPPSFLDDYRAWWAERCGDRPMSLQWTCLLLTICACSAQHADPELQHKLESDLGEGSIRKLAERYHGAARELHSVIPVGNNHLLNVQSLLHSCYWYQSEASFVESWHVLSAAIREAQGLGFHQESVAGDVPEFDCEIRRRLWCILDTWDWHLSALLSRPMIIDRTECDVGFPTLKLEGYSPSPLLHMKLQSQLITRIARRFGLPKDVVTPADVREYQAMVEGWMRTFPPTYDLRRADESADAQRPWIVPHRHHLRSMAYLIVLDPLRPYLARHLSARSPPEELEIRRDGVDYSLHLMSALHRFFDHVYPRDAKFHAVLFYLFDTAAVLCSALLHDDDASIPRRRDILAAIDKAVAALERLRHVTETAKTSYEVILRVSRRATGKYQSEAHDDGRARIGCDEDAVATPNMSHGGTSTDSDPGTVGSCASYSSLPPSFGPVTGAVASHATTATDTSISSEGLFLYPPTSNAEPSVCRDGLTTASAPDPLALASFAWHEPQAHSASSADDVFYAQEHQPFGFGDISQVQLGNLASLWNYASLNLDFLNPPDNG</sequence>
<evidence type="ECO:0000313" key="6">
    <source>
        <dbReference type="EMBL" id="KYK60767.1"/>
    </source>
</evidence>
<accession>A0A151GUJ1</accession>
<name>A0A151GUJ1_DRECN</name>
<evidence type="ECO:0000256" key="4">
    <source>
        <dbReference type="SAM" id="MobiDB-lite"/>
    </source>
</evidence>
<dbReference type="SMART" id="SM00066">
    <property type="entry name" value="GAL4"/>
    <property type="match status" value="1"/>
</dbReference>
<dbReference type="PANTHER" id="PTHR31001">
    <property type="entry name" value="UNCHARACTERIZED TRANSCRIPTIONAL REGULATORY PROTEIN"/>
    <property type="match status" value="1"/>
</dbReference>
<dbReference type="GO" id="GO:0003677">
    <property type="term" value="F:DNA binding"/>
    <property type="evidence" value="ECO:0007669"/>
    <property type="project" value="InterPro"/>
</dbReference>
<feature type="domain" description="Zn(2)-C6 fungal-type" evidence="5">
    <location>
        <begin position="141"/>
        <end position="172"/>
    </location>
</feature>
<dbReference type="AlphaFoldDB" id="A0A151GUJ1"/>
<dbReference type="InterPro" id="IPR007219">
    <property type="entry name" value="XnlR_reg_dom"/>
</dbReference>
<feature type="region of interest" description="Disordered" evidence="4">
    <location>
        <begin position="189"/>
        <end position="208"/>
    </location>
</feature>
<evidence type="ECO:0000256" key="3">
    <source>
        <dbReference type="ARBA" id="ARBA00023242"/>
    </source>
</evidence>
<dbReference type="Gene3D" id="4.10.240.10">
    <property type="entry name" value="Zn(2)-C6 fungal-type DNA-binding domain"/>
    <property type="match status" value="1"/>
</dbReference>
<evidence type="ECO:0000259" key="5">
    <source>
        <dbReference type="PROSITE" id="PS50048"/>
    </source>
</evidence>
<dbReference type="InterPro" id="IPR036864">
    <property type="entry name" value="Zn2-C6_fun-type_DNA-bd_sf"/>
</dbReference>
<dbReference type="SUPFAM" id="SSF57701">
    <property type="entry name" value="Zn2/Cys6 DNA-binding domain"/>
    <property type="match status" value="1"/>
</dbReference>
<dbReference type="InterPro" id="IPR050613">
    <property type="entry name" value="Sec_Metabolite_Reg"/>
</dbReference>
<evidence type="ECO:0000256" key="2">
    <source>
        <dbReference type="ARBA" id="ARBA00022723"/>
    </source>
</evidence>
<dbReference type="EMBL" id="LAYC01000001">
    <property type="protein sequence ID" value="KYK60767.1"/>
    <property type="molecule type" value="Genomic_DNA"/>
</dbReference>
<dbReference type="GO" id="GO:0005634">
    <property type="term" value="C:nucleus"/>
    <property type="evidence" value="ECO:0007669"/>
    <property type="project" value="UniProtKB-SubCell"/>
</dbReference>
<feature type="region of interest" description="Disordered" evidence="4">
    <location>
        <begin position="69"/>
        <end position="121"/>
    </location>
</feature>
<evidence type="ECO:0000256" key="1">
    <source>
        <dbReference type="ARBA" id="ARBA00004123"/>
    </source>
</evidence>
<dbReference type="RefSeq" id="XP_040660119.1">
    <property type="nucleotide sequence ID" value="XM_040799236.1"/>
</dbReference>
<evidence type="ECO:0000313" key="7">
    <source>
        <dbReference type="Proteomes" id="UP000076580"/>
    </source>
</evidence>